<evidence type="ECO:0000259" key="2">
    <source>
        <dbReference type="Pfam" id="PF04909"/>
    </source>
</evidence>
<dbReference type="AlphaFoldDB" id="A0A517S876"/>
<dbReference type="GO" id="GO:0016831">
    <property type="term" value="F:carboxy-lyase activity"/>
    <property type="evidence" value="ECO:0007669"/>
    <property type="project" value="InterPro"/>
</dbReference>
<dbReference type="GO" id="GO:0019748">
    <property type="term" value="P:secondary metabolic process"/>
    <property type="evidence" value="ECO:0007669"/>
    <property type="project" value="TreeGrafter"/>
</dbReference>
<dbReference type="Gene3D" id="3.40.50.1110">
    <property type="entry name" value="SGNH hydrolase"/>
    <property type="match status" value="1"/>
</dbReference>
<dbReference type="PANTHER" id="PTHR21240">
    <property type="entry name" value="2-AMINO-3-CARBOXYLMUCONATE-6-SEMIALDEHYDE DECARBOXYLASE"/>
    <property type="match status" value="1"/>
</dbReference>
<dbReference type="Gene3D" id="3.20.20.140">
    <property type="entry name" value="Metal-dependent hydrolases"/>
    <property type="match status" value="1"/>
</dbReference>
<organism evidence="4 5">
    <name type="scientific">Caulifigura coniformis</name>
    <dbReference type="NCBI Taxonomy" id="2527983"/>
    <lineage>
        <taxon>Bacteria</taxon>
        <taxon>Pseudomonadati</taxon>
        <taxon>Planctomycetota</taxon>
        <taxon>Planctomycetia</taxon>
        <taxon>Planctomycetales</taxon>
        <taxon>Planctomycetaceae</taxon>
        <taxon>Caulifigura</taxon>
    </lineage>
</organism>
<dbReference type="InterPro" id="IPR032465">
    <property type="entry name" value="ACMSD"/>
</dbReference>
<dbReference type="Proteomes" id="UP000315700">
    <property type="component" value="Chromosome"/>
</dbReference>
<accession>A0A517S876</accession>
<evidence type="ECO:0000259" key="3">
    <source>
        <dbReference type="Pfam" id="PF13472"/>
    </source>
</evidence>
<proteinExistence type="predicted"/>
<feature type="domain" description="Amidohydrolase-related" evidence="2">
    <location>
        <begin position="153"/>
        <end position="390"/>
    </location>
</feature>
<name>A0A517S876_9PLAN</name>
<dbReference type="InterPro" id="IPR036514">
    <property type="entry name" value="SGNH_hydro_sf"/>
</dbReference>
<dbReference type="EMBL" id="CP036271">
    <property type="protein sequence ID" value="QDT52326.1"/>
    <property type="molecule type" value="Genomic_DNA"/>
</dbReference>
<dbReference type="GO" id="GO:0005737">
    <property type="term" value="C:cytoplasm"/>
    <property type="evidence" value="ECO:0007669"/>
    <property type="project" value="TreeGrafter"/>
</dbReference>
<protein>
    <submittedName>
        <fullName evidence="4">Amidohydrolase</fullName>
    </submittedName>
</protein>
<evidence type="ECO:0000256" key="1">
    <source>
        <dbReference type="ARBA" id="ARBA00023239"/>
    </source>
</evidence>
<dbReference type="KEGG" id="ccos:Pan44_03350"/>
<keyword evidence="5" id="KW-1185">Reference proteome</keyword>
<reference evidence="4 5" key="1">
    <citation type="submission" date="2019-02" db="EMBL/GenBank/DDBJ databases">
        <title>Deep-cultivation of Planctomycetes and their phenomic and genomic characterization uncovers novel biology.</title>
        <authorList>
            <person name="Wiegand S."/>
            <person name="Jogler M."/>
            <person name="Boedeker C."/>
            <person name="Pinto D."/>
            <person name="Vollmers J."/>
            <person name="Rivas-Marin E."/>
            <person name="Kohn T."/>
            <person name="Peeters S.H."/>
            <person name="Heuer A."/>
            <person name="Rast P."/>
            <person name="Oberbeckmann S."/>
            <person name="Bunk B."/>
            <person name="Jeske O."/>
            <person name="Meyerdierks A."/>
            <person name="Storesund J.E."/>
            <person name="Kallscheuer N."/>
            <person name="Luecker S."/>
            <person name="Lage O.M."/>
            <person name="Pohl T."/>
            <person name="Merkel B.J."/>
            <person name="Hornburger P."/>
            <person name="Mueller R.-W."/>
            <person name="Bruemmer F."/>
            <person name="Labrenz M."/>
            <person name="Spormann A.M."/>
            <person name="Op den Camp H."/>
            <person name="Overmann J."/>
            <person name="Amann R."/>
            <person name="Jetten M.S.M."/>
            <person name="Mascher T."/>
            <person name="Medema M.H."/>
            <person name="Devos D.P."/>
            <person name="Kaster A.-K."/>
            <person name="Ovreas L."/>
            <person name="Rohde M."/>
            <person name="Galperin M.Y."/>
            <person name="Jogler C."/>
        </authorList>
    </citation>
    <scope>NUCLEOTIDE SEQUENCE [LARGE SCALE GENOMIC DNA]</scope>
    <source>
        <strain evidence="4 5">Pan44</strain>
    </source>
</reference>
<feature type="domain" description="SGNH hydrolase-type esterase" evidence="3">
    <location>
        <begin position="453"/>
        <end position="600"/>
    </location>
</feature>
<dbReference type="SUPFAM" id="SSF51556">
    <property type="entry name" value="Metallo-dependent hydrolases"/>
    <property type="match status" value="1"/>
</dbReference>
<dbReference type="GO" id="GO:0016788">
    <property type="term" value="F:hydrolase activity, acting on ester bonds"/>
    <property type="evidence" value="ECO:0007669"/>
    <property type="project" value="UniProtKB-ARBA"/>
</dbReference>
<dbReference type="InParanoid" id="A0A517S876"/>
<evidence type="ECO:0000313" key="4">
    <source>
        <dbReference type="EMBL" id="QDT52326.1"/>
    </source>
</evidence>
<keyword evidence="4" id="KW-0378">Hydrolase</keyword>
<dbReference type="SUPFAM" id="SSF52266">
    <property type="entry name" value="SGNH hydrolase"/>
    <property type="match status" value="1"/>
</dbReference>
<dbReference type="Pfam" id="PF13472">
    <property type="entry name" value="Lipase_GDSL_2"/>
    <property type="match status" value="1"/>
</dbReference>
<dbReference type="InterPro" id="IPR013830">
    <property type="entry name" value="SGNH_hydro"/>
</dbReference>
<sequence length="624" mass="69962">MAAERRRTATISSTSAKLCCWLVALIGTAAIPADGQDAKTPAAAGRIPLDEFRPRSQLRTPQHPLTRAKFPCINVHFHPEKLTPAELDQQVKVMDDANIAVSVSLDGRVGTKFSEHLAWLNERHPNRFVSFVRMDYIGDGDAKDPKTWDVHKPGFGARMADRLSEAARQGAAGLKLLKSLGLTLRDLDGKLISPDDPRFDPVWERAAELDIPVIWHCADPRAFFDPVDEHNERYEELSRHPDWSFHGGDFPKFDDLVAARMRVVAKHPKTTFILAHFADLPDDLKTLGSYLDQYPNAYVEFAGRIAELGRQPYTAREFFLRYQDRILFGTDGVPPMTELVPHFQMLETRDEYFPYEDNPFPPQGFWNIYGLDLPNDVLQQVYYENAARVIPAVRKALAAFAKGRTDLEKMFATVRGPARWEATMKRFDQENATDAPKPGGVAFVGSSSMVRWNLDKSFPGKGYVNRGFGGSQASEAVHFARRILEPLKPKVVVFYEGDNDIARGKSPEQVAADFREFVGFIHKELPDTRVVILSVKYSPSRAKSTFQHKAVNALIEAYCHEDPQCRYVDVATPLLGADGSPDPKYFVKDMLHLSDEGYAAWAKLVGPAIEEALADHARQAVANP</sequence>
<dbReference type="InterPro" id="IPR032466">
    <property type="entry name" value="Metal_Hydrolase"/>
</dbReference>
<dbReference type="Pfam" id="PF04909">
    <property type="entry name" value="Amidohydro_2"/>
    <property type="match status" value="1"/>
</dbReference>
<evidence type="ECO:0000313" key="5">
    <source>
        <dbReference type="Proteomes" id="UP000315700"/>
    </source>
</evidence>
<keyword evidence="1" id="KW-0456">Lyase</keyword>
<gene>
    <name evidence="4" type="ORF">Pan44_03350</name>
</gene>
<dbReference type="InterPro" id="IPR006680">
    <property type="entry name" value="Amidohydro-rel"/>
</dbReference>
<dbReference type="PANTHER" id="PTHR21240:SF28">
    <property type="entry name" value="ISO-OROTATE DECARBOXYLASE (EUROFUNG)"/>
    <property type="match status" value="1"/>
</dbReference>